<dbReference type="STRING" id="1157962.A0A250XD02"/>
<dbReference type="PANTHER" id="PTHR21017:SF17">
    <property type="entry name" value="PROTEIN NIPSNAP"/>
    <property type="match status" value="1"/>
</dbReference>
<protein>
    <recommendedName>
        <fullName evidence="2">NIPSNAP domain-containing protein</fullName>
    </recommendedName>
</protein>
<evidence type="ECO:0000313" key="4">
    <source>
        <dbReference type="Proteomes" id="UP000232323"/>
    </source>
</evidence>
<dbReference type="SUPFAM" id="SSF54909">
    <property type="entry name" value="Dimeric alpha+beta barrel"/>
    <property type="match status" value="2"/>
</dbReference>
<evidence type="ECO:0000313" key="3">
    <source>
        <dbReference type="EMBL" id="GAX80973.1"/>
    </source>
</evidence>
<feature type="domain" description="NIPSNAP" evidence="2">
    <location>
        <begin position="181"/>
        <end position="283"/>
    </location>
</feature>
<dbReference type="InterPro" id="IPR012577">
    <property type="entry name" value="NIPSNAP"/>
</dbReference>
<accession>A0A250XD02</accession>
<reference evidence="3 4" key="1">
    <citation type="submission" date="2017-08" db="EMBL/GenBank/DDBJ databases">
        <title>Acidophilic green algal genome provides insights into adaptation to an acidic environment.</title>
        <authorList>
            <person name="Hirooka S."/>
            <person name="Hirose Y."/>
            <person name="Kanesaki Y."/>
            <person name="Higuchi S."/>
            <person name="Fujiwara T."/>
            <person name="Onuma R."/>
            <person name="Era A."/>
            <person name="Ohbayashi R."/>
            <person name="Uzuka A."/>
            <person name="Nozaki H."/>
            <person name="Yoshikawa H."/>
            <person name="Miyagishima S.Y."/>
        </authorList>
    </citation>
    <scope>NUCLEOTIDE SEQUENCE [LARGE SCALE GENOMIC DNA]</scope>
    <source>
        <strain evidence="3 4">NIES-2499</strain>
    </source>
</reference>
<keyword evidence="4" id="KW-1185">Reference proteome</keyword>
<dbReference type="GO" id="GO:0005739">
    <property type="term" value="C:mitochondrion"/>
    <property type="evidence" value="ECO:0007669"/>
    <property type="project" value="TreeGrafter"/>
</dbReference>
<comment type="similarity">
    <text evidence="1">Belongs to the NipSnap family.</text>
</comment>
<dbReference type="OrthoDB" id="10262843at2759"/>
<gene>
    <name evidence="3" type="ORF">CEUSTIGMA_g8408.t1</name>
</gene>
<name>A0A250XD02_9CHLO</name>
<evidence type="ECO:0000259" key="2">
    <source>
        <dbReference type="Pfam" id="PF07978"/>
    </source>
</evidence>
<dbReference type="PROSITE" id="PS51257">
    <property type="entry name" value="PROKAR_LIPOPROTEIN"/>
    <property type="match status" value="1"/>
</dbReference>
<dbReference type="PANTHER" id="PTHR21017">
    <property type="entry name" value="NIPSNAP-RELATED"/>
    <property type="match status" value="1"/>
</dbReference>
<dbReference type="GO" id="GO:0000423">
    <property type="term" value="P:mitophagy"/>
    <property type="evidence" value="ECO:0007669"/>
    <property type="project" value="UniProtKB-ARBA"/>
</dbReference>
<dbReference type="EMBL" id="BEGY01000059">
    <property type="protein sequence ID" value="GAX80973.1"/>
    <property type="molecule type" value="Genomic_DNA"/>
</dbReference>
<proteinExistence type="inferred from homology"/>
<dbReference type="InterPro" id="IPR011008">
    <property type="entry name" value="Dimeric_a/b-barrel"/>
</dbReference>
<sequence>MLKSLRNLCEVSGHSSILPSLSFSCNSHVNDARKPFKSGGSCGDTFTTEAEELPLYPRGLVEIREYTLKPEGVGAYTQLAIEYAAVRKTLLPLLGIFSCDVGSSLHRITHMYHYKDFDERDAVRAAAAKHPDWRKFIELSRPHVQFQENKVMLEAGPVYDALKLPHCSLFQSPPPDPKAIYELRSYQMHPGHGVVPNLVEAFQSGLPAKIASYPEGKLVFFGYSDVGMLNNVVELWRFPSAQSCIRARQASRKVAAWGATMKAVTPNVLHFTSSFLRPLPFSPWL</sequence>
<feature type="domain" description="NIPSNAP" evidence="2">
    <location>
        <begin position="61"/>
        <end position="153"/>
    </location>
</feature>
<comment type="caution">
    <text evidence="3">The sequence shown here is derived from an EMBL/GenBank/DDBJ whole genome shotgun (WGS) entry which is preliminary data.</text>
</comment>
<organism evidence="3 4">
    <name type="scientific">Chlamydomonas eustigma</name>
    <dbReference type="NCBI Taxonomy" id="1157962"/>
    <lineage>
        <taxon>Eukaryota</taxon>
        <taxon>Viridiplantae</taxon>
        <taxon>Chlorophyta</taxon>
        <taxon>core chlorophytes</taxon>
        <taxon>Chlorophyceae</taxon>
        <taxon>CS clade</taxon>
        <taxon>Chlamydomonadales</taxon>
        <taxon>Chlamydomonadaceae</taxon>
        <taxon>Chlamydomonas</taxon>
    </lineage>
</organism>
<dbReference type="InterPro" id="IPR051557">
    <property type="entry name" value="NipSnap_domain"/>
</dbReference>
<dbReference type="Gene3D" id="3.30.70.100">
    <property type="match status" value="2"/>
</dbReference>
<dbReference type="AlphaFoldDB" id="A0A250XD02"/>
<dbReference type="Proteomes" id="UP000232323">
    <property type="component" value="Unassembled WGS sequence"/>
</dbReference>
<evidence type="ECO:0000256" key="1">
    <source>
        <dbReference type="ARBA" id="ARBA00005291"/>
    </source>
</evidence>
<dbReference type="Pfam" id="PF07978">
    <property type="entry name" value="NIPSNAP"/>
    <property type="match status" value="2"/>
</dbReference>